<organism evidence="1">
    <name type="scientific">Solanum chacoense</name>
    <name type="common">Chaco potato</name>
    <dbReference type="NCBI Taxonomy" id="4108"/>
    <lineage>
        <taxon>Eukaryota</taxon>
        <taxon>Viridiplantae</taxon>
        <taxon>Streptophyta</taxon>
        <taxon>Embryophyta</taxon>
        <taxon>Tracheophyta</taxon>
        <taxon>Spermatophyta</taxon>
        <taxon>Magnoliopsida</taxon>
        <taxon>eudicotyledons</taxon>
        <taxon>Gunneridae</taxon>
        <taxon>Pentapetalae</taxon>
        <taxon>asterids</taxon>
        <taxon>lamiids</taxon>
        <taxon>Solanales</taxon>
        <taxon>Solanaceae</taxon>
        <taxon>Solanoideae</taxon>
        <taxon>Solaneae</taxon>
        <taxon>Solanum</taxon>
    </lineage>
</organism>
<reference evidence="1" key="1">
    <citation type="submission" date="2015-12" db="EMBL/GenBank/DDBJ databases">
        <title>Gene expression during late stages of embryo sac development: a critical building block for successful pollen-pistil interactions.</title>
        <authorList>
            <person name="Liu Y."/>
            <person name="Joly V."/>
            <person name="Sabar M."/>
            <person name="Matton D.P."/>
        </authorList>
    </citation>
    <scope>NUCLEOTIDE SEQUENCE</scope>
</reference>
<dbReference type="AlphaFoldDB" id="A0A0V0IMZ2"/>
<evidence type="ECO:0000313" key="1">
    <source>
        <dbReference type="EMBL" id="JAP33912.1"/>
    </source>
</evidence>
<name>A0A0V0IMZ2_SOLCH</name>
<protein>
    <submittedName>
        <fullName evidence="1">Putative ovule protein</fullName>
    </submittedName>
</protein>
<sequence>MCHWTISVTGETPWPRDLLDSERGNTIDDVGIATDFISKGSTPRSSYNMLDDKYILILLRNFKCY</sequence>
<proteinExistence type="predicted"/>
<accession>A0A0V0IMZ2</accession>
<dbReference type="EMBL" id="GEDG01004518">
    <property type="protein sequence ID" value="JAP33912.1"/>
    <property type="molecule type" value="Transcribed_RNA"/>
</dbReference>